<proteinExistence type="predicted"/>
<keyword evidence="1" id="KW-0175">Coiled coil</keyword>
<dbReference type="AlphaFoldDB" id="A0AAD7RRV9"/>
<gene>
    <name evidence="3" type="ORF">AAFF_G00124570</name>
</gene>
<evidence type="ECO:0000256" key="2">
    <source>
        <dbReference type="SAM" id="MobiDB-lite"/>
    </source>
</evidence>
<keyword evidence="4" id="KW-1185">Reference proteome</keyword>
<name>A0AAD7RRV9_9TELE</name>
<dbReference type="EMBL" id="JAINUG010000187">
    <property type="protein sequence ID" value="KAJ8389060.1"/>
    <property type="molecule type" value="Genomic_DNA"/>
</dbReference>
<protein>
    <submittedName>
        <fullName evidence="3">Uncharacterized protein</fullName>
    </submittedName>
</protein>
<reference evidence="3" key="1">
    <citation type="journal article" date="2023" name="Science">
        <title>Genome structures resolve the early diversification of teleost fishes.</title>
        <authorList>
            <person name="Parey E."/>
            <person name="Louis A."/>
            <person name="Montfort J."/>
            <person name="Bouchez O."/>
            <person name="Roques C."/>
            <person name="Iampietro C."/>
            <person name="Lluch J."/>
            <person name="Castinel A."/>
            <person name="Donnadieu C."/>
            <person name="Desvignes T."/>
            <person name="Floi Bucao C."/>
            <person name="Jouanno E."/>
            <person name="Wen M."/>
            <person name="Mejri S."/>
            <person name="Dirks R."/>
            <person name="Jansen H."/>
            <person name="Henkel C."/>
            <person name="Chen W.J."/>
            <person name="Zahm M."/>
            <person name="Cabau C."/>
            <person name="Klopp C."/>
            <person name="Thompson A.W."/>
            <person name="Robinson-Rechavi M."/>
            <person name="Braasch I."/>
            <person name="Lecointre G."/>
            <person name="Bobe J."/>
            <person name="Postlethwait J.H."/>
            <person name="Berthelot C."/>
            <person name="Roest Crollius H."/>
            <person name="Guiguen Y."/>
        </authorList>
    </citation>
    <scope>NUCLEOTIDE SEQUENCE</scope>
    <source>
        <strain evidence="3">NC1722</strain>
    </source>
</reference>
<dbReference type="Proteomes" id="UP001221898">
    <property type="component" value="Unassembled WGS sequence"/>
</dbReference>
<feature type="region of interest" description="Disordered" evidence="2">
    <location>
        <begin position="150"/>
        <end position="176"/>
    </location>
</feature>
<evidence type="ECO:0000313" key="3">
    <source>
        <dbReference type="EMBL" id="KAJ8389060.1"/>
    </source>
</evidence>
<feature type="coiled-coil region" evidence="1">
    <location>
        <begin position="61"/>
        <end position="92"/>
    </location>
</feature>
<accession>A0AAD7RRV9</accession>
<evidence type="ECO:0000313" key="4">
    <source>
        <dbReference type="Proteomes" id="UP001221898"/>
    </source>
</evidence>
<evidence type="ECO:0000256" key="1">
    <source>
        <dbReference type="SAM" id="Coils"/>
    </source>
</evidence>
<sequence>MVKLFFMEKVRNDLECLDKKLEVLEKVKRTSDPTGKKIKSQSERMEKQIKKEFEKLHQFLRDEEAARIAALKEEEKRKKELEKNMVEALRKDITSLSQAIREDPGEGAEEIDMTKHLDCLKRNTVRETFGGKQSTQRCTQIERGSCVDYDYDDGEPISNRTNQRQGNEPRGGLTRSGLRVAAGTMAQPDQPESTILWLRG</sequence>
<organism evidence="3 4">
    <name type="scientific">Aldrovandia affinis</name>
    <dbReference type="NCBI Taxonomy" id="143900"/>
    <lineage>
        <taxon>Eukaryota</taxon>
        <taxon>Metazoa</taxon>
        <taxon>Chordata</taxon>
        <taxon>Craniata</taxon>
        <taxon>Vertebrata</taxon>
        <taxon>Euteleostomi</taxon>
        <taxon>Actinopterygii</taxon>
        <taxon>Neopterygii</taxon>
        <taxon>Teleostei</taxon>
        <taxon>Notacanthiformes</taxon>
        <taxon>Halosauridae</taxon>
        <taxon>Aldrovandia</taxon>
    </lineage>
</organism>
<comment type="caution">
    <text evidence="3">The sequence shown here is derived from an EMBL/GenBank/DDBJ whole genome shotgun (WGS) entry which is preliminary data.</text>
</comment>